<keyword evidence="2" id="KW-0732">Signal</keyword>
<evidence type="ECO:0000256" key="2">
    <source>
        <dbReference type="SAM" id="SignalP"/>
    </source>
</evidence>
<feature type="region of interest" description="Disordered" evidence="1">
    <location>
        <begin position="37"/>
        <end position="67"/>
    </location>
</feature>
<evidence type="ECO:0000313" key="4">
    <source>
        <dbReference type="Proteomes" id="UP001160301"/>
    </source>
</evidence>
<evidence type="ECO:0000256" key="1">
    <source>
        <dbReference type="SAM" id="MobiDB-lite"/>
    </source>
</evidence>
<feature type="signal peptide" evidence="2">
    <location>
        <begin position="1"/>
        <end position="25"/>
    </location>
</feature>
<comment type="caution">
    <text evidence="3">The sequence shown here is derived from an EMBL/GenBank/DDBJ whole genome shotgun (WGS) entry which is preliminary data.</text>
</comment>
<organism evidence="3 4">
    <name type="scientific">Polyangium sorediatum</name>
    <dbReference type="NCBI Taxonomy" id="889274"/>
    <lineage>
        <taxon>Bacteria</taxon>
        <taxon>Pseudomonadati</taxon>
        <taxon>Myxococcota</taxon>
        <taxon>Polyangia</taxon>
        <taxon>Polyangiales</taxon>
        <taxon>Polyangiaceae</taxon>
        <taxon>Polyangium</taxon>
    </lineage>
</organism>
<evidence type="ECO:0008006" key="5">
    <source>
        <dbReference type="Google" id="ProtNLM"/>
    </source>
</evidence>
<sequence length="374" mass="37781">MHKDRHVLVKLGAVLVFAACVVASACGQGEGVIEVIVPPDGEGGEGGSTPDAGTDGGEKEDAGPSSSNCDFTCDGDCVPFHPGDSSYPVLVWIGPNDGTAPDCPDNAPVEQFVWYTDLVIPPKHCGPCSCGPSDGTCSLPETITAHAAPCTPPEGTAATPNDPPAAWDGTCAADHAIAADLSCGAGTPCVQSVTIGPLGKEDIGCAALDKTGATTMAPPKPSWSRMARVCEGSAYGKCAPDEHCAPKPSADFRQCVYLTGLHACPAEGYVEQFVLYEEFKDERTCTACTCGAPEGSSCSSEISLFADAACTTSPWIASAGSDGPTCHDVASKGRALGAKTAAPPVYHAGSCAPAGGDVEGDVALAGPRTLCCLV</sequence>
<dbReference type="RefSeq" id="WP_136965274.1">
    <property type="nucleotide sequence ID" value="NZ_JARZHI010000001.1"/>
</dbReference>
<keyword evidence="4" id="KW-1185">Reference proteome</keyword>
<feature type="chain" id="PRO_5047412995" description="Lipoprotein" evidence="2">
    <location>
        <begin position="26"/>
        <end position="374"/>
    </location>
</feature>
<accession>A0ABT6NII4</accession>
<dbReference type="Proteomes" id="UP001160301">
    <property type="component" value="Unassembled WGS sequence"/>
</dbReference>
<name>A0ABT6NII4_9BACT</name>
<proteinExistence type="predicted"/>
<dbReference type="EMBL" id="JARZHI010000001">
    <property type="protein sequence ID" value="MDI1428124.1"/>
    <property type="molecule type" value="Genomic_DNA"/>
</dbReference>
<reference evidence="3 4" key="1">
    <citation type="submission" date="2023-04" db="EMBL/GenBank/DDBJ databases">
        <title>The genome sequence of Polyangium sorediatum DSM14670.</title>
        <authorList>
            <person name="Zhang X."/>
        </authorList>
    </citation>
    <scope>NUCLEOTIDE SEQUENCE [LARGE SCALE GENOMIC DNA]</scope>
    <source>
        <strain evidence="3 4">DSM 14670</strain>
    </source>
</reference>
<evidence type="ECO:0000313" key="3">
    <source>
        <dbReference type="EMBL" id="MDI1428124.1"/>
    </source>
</evidence>
<protein>
    <recommendedName>
        <fullName evidence="5">Lipoprotein</fullName>
    </recommendedName>
</protein>
<dbReference type="PROSITE" id="PS51257">
    <property type="entry name" value="PROKAR_LIPOPROTEIN"/>
    <property type="match status" value="1"/>
</dbReference>
<gene>
    <name evidence="3" type="ORF">QHF89_01430</name>
</gene>